<dbReference type="EMBL" id="BGPR01000771">
    <property type="protein sequence ID" value="GBM34868.1"/>
    <property type="molecule type" value="Genomic_DNA"/>
</dbReference>
<protein>
    <submittedName>
        <fullName evidence="1">Uncharacterized protein</fullName>
    </submittedName>
</protein>
<gene>
    <name evidence="1" type="ORF">AVEN_146614_1</name>
</gene>
<keyword evidence="2" id="KW-1185">Reference proteome</keyword>
<reference evidence="1 2" key="1">
    <citation type="journal article" date="2019" name="Sci. Rep.">
        <title>Orb-weaving spider Araneus ventricosus genome elucidates the spidroin gene catalogue.</title>
        <authorList>
            <person name="Kono N."/>
            <person name="Nakamura H."/>
            <person name="Ohtoshi R."/>
            <person name="Moran D.A.P."/>
            <person name="Shinohara A."/>
            <person name="Yoshida Y."/>
            <person name="Fujiwara M."/>
            <person name="Mori M."/>
            <person name="Tomita M."/>
            <person name="Arakawa K."/>
        </authorList>
    </citation>
    <scope>NUCLEOTIDE SEQUENCE [LARGE SCALE GENOMIC DNA]</scope>
</reference>
<evidence type="ECO:0000313" key="1">
    <source>
        <dbReference type="EMBL" id="GBM34868.1"/>
    </source>
</evidence>
<name>A0A4Y2F2V7_ARAVE</name>
<organism evidence="1 2">
    <name type="scientific">Araneus ventricosus</name>
    <name type="common">Orbweaver spider</name>
    <name type="synonym">Epeira ventricosa</name>
    <dbReference type="NCBI Taxonomy" id="182803"/>
    <lineage>
        <taxon>Eukaryota</taxon>
        <taxon>Metazoa</taxon>
        <taxon>Ecdysozoa</taxon>
        <taxon>Arthropoda</taxon>
        <taxon>Chelicerata</taxon>
        <taxon>Arachnida</taxon>
        <taxon>Araneae</taxon>
        <taxon>Araneomorphae</taxon>
        <taxon>Entelegynae</taxon>
        <taxon>Araneoidea</taxon>
        <taxon>Araneidae</taxon>
        <taxon>Araneus</taxon>
    </lineage>
</organism>
<evidence type="ECO:0000313" key="2">
    <source>
        <dbReference type="Proteomes" id="UP000499080"/>
    </source>
</evidence>
<sequence>MARFACAHPALAIKSLRTSFRRCNFSCKFLVDIECLFASSVASVFLNGGSNYHSGKLRIIEAGQKLLPKSISICSWSLNSYIHWAIPTSGYFRFLGAVKQPT</sequence>
<proteinExistence type="predicted"/>
<comment type="caution">
    <text evidence="1">The sequence shown here is derived from an EMBL/GenBank/DDBJ whole genome shotgun (WGS) entry which is preliminary data.</text>
</comment>
<dbReference type="Proteomes" id="UP000499080">
    <property type="component" value="Unassembled WGS sequence"/>
</dbReference>
<dbReference type="AlphaFoldDB" id="A0A4Y2F2V7"/>
<dbReference type="OrthoDB" id="10543720at2759"/>
<accession>A0A4Y2F2V7</accession>